<dbReference type="InterPro" id="IPR005031">
    <property type="entry name" value="COQ10_START"/>
</dbReference>
<gene>
    <name evidence="3" type="ORF">GCM10011584_05950</name>
</gene>
<feature type="compositionally biased region" description="Basic and acidic residues" evidence="1">
    <location>
        <begin position="147"/>
        <end position="156"/>
    </location>
</feature>
<dbReference type="EMBL" id="BMNI01000001">
    <property type="protein sequence ID" value="GGO85603.1"/>
    <property type="molecule type" value="Genomic_DNA"/>
</dbReference>
<dbReference type="Pfam" id="PF03364">
    <property type="entry name" value="Polyketide_cyc"/>
    <property type="match status" value="1"/>
</dbReference>
<accession>A0ABQ2N5S8</accession>
<evidence type="ECO:0000256" key="1">
    <source>
        <dbReference type="SAM" id="MobiDB-lite"/>
    </source>
</evidence>
<dbReference type="InterPro" id="IPR047137">
    <property type="entry name" value="ORF3"/>
</dbReference>
<feature type="compositionally biased region" description="Low complexity" evidence="1">
    <location>
        <begin position="164"/>
        <end position="174"/>
    </location>
</feature>
<dbReference type="InterPro" id="IPR023393">
    <property type="entry name" value="START-like_dom_sf"/>
</dbReference>
<reference evidence="4" key="1">
    <citation type="journal article" date="2019" name="Int. J. Syst. Evol. Microbiol.">
        <title>The Global Catalogue of Microorganisms (GCM) 10K type strain sequencing project: providing services to taxonomists for standard genome sequencing and annotation.</title>
        <authorList>
            <consortium name="The Broad Institute Genomics Platform"/>
            <consortium name="The Broad Institute Genome Sequencing Center for Infectious Disease"/>
            <person name="Wu L."/>
            <person name="Ma J."/>
        </authorList>
    </citation>
    <scope>NUCLEOTIDE SEQUENCE [LARGE SCALE GENOMIC DNA]</scope>
    <source>
        <strain evidence="4">CGMCC 4.7371</strain>
    </source>
</reference>
<dbReference type="SUPFAM" id="SSF55961">
    <property type="entry name" value="Bet v1-like"/>
    <property type="match status" value="1"/>
</dbReference>
<dbReference type="PANTHER" id="PTHR33824:SF7">
    <property type="entry name" value="POLYKETIDE CYCLASE_DEHYDRASE AND LIPID TRANSPORT SUPERFAMILY PROTEIN"/>
    <property type="match status" value="1"/>
</dbReference>
<evidence type="ECO:0000313" key="3">
    <source>
        <dbReference type="EMBL" id="GGO85603.1"/>
    </source>
</evidence>
<dbReference type="CDD" id="cd07817">
    <property type="entry name" value="SRPBCC_8"/>
    <property type="match status" value="1"/>
</dbReference>
<name>A0ABQ2N5S8_9ACTN</name>
<keyword evidence="4" id="KW-1185">Reference proteome</keyword>
<proteinExistence type="predicted"/>
<dbReference type="PANTHER" id="PTHR33824">
    <property type="entry name" value="POLYKETIDE CYCLASE/DEHYDRASE AND LIPID TRANSPORT SUPERFAMILY PROTEIN"/>
    <property type="match status" value="1"/>
</dbReference>
<comment type="caution">
    <text evidence="3">The sequence shown here is derived from an EMBL/GenBank/DDBJ whole genome shotgun (WGS) entry which is preliminary data.</text>
</comment>
<evidence type="ECO:0000259" key="2">
    <source>
        <dbReference type="Pfam" id="PF03364"/>
    </source>
</evidence>
<protein>
    <submittedName>
        <fullName evidence="3">Cyclase</fullName>
    </submittedName>
</protein>
<feature type="region of interest" description="Disordered" evidence="1">
    <location>
        <begin position="141"/>
        <end position="203"/>
    </location>
</feature>
<dbReference type="Gene3D" id="3.30.530.20">
    <property type="match status" value="1"/>
</dbReference>
<sequence>MTTMEKSVTVDVPVHEVYDQWTQFESFPKFMEGVEEVRQLDDTHLHWKAQIAGVEREWDAEIVDQTPDERITWRATGGAKNDGTVSFAPVEGGKCTRVTLRMDFEPEGFAEKAGDMLHIVQSRVGGDLDRFKDFIEHAGSATGGWRGEVKPGDVDRGGLGSMGTTGTTGTTGMTGTTGPGSPGNAGFEDMSGRGLDDGTMPPV</sequence>
<dbReference type="Proteomes" id="UP000655410">
    <property type="component" value="Unassembled WGS sequence"/>
</dbReference>
<feature type="domain" description="Coenzyme Q-binding protein COQ10 START" evidence="2">
    <location>
        <begin position="10"/>
        <end position="125"/>
    </location>
</feature>
<organism evidence="3 4">
    <name type="scientific">Nocardioides phosphati</name>
    <dbReference type="NCBI Taxonomy" id="1867775"/>
    <lineage>
        <taxon>Bacteria</taxon>
        <taxon>Bacillati</taxon>
        <taxon>Actinomycetota</taxon>
        <taxon>Actinomycetes</taxon>
        <taxon>Propionibacteriales</taxon>
        <taxon>Nocardioidaceae</taxon>
        <taxon>Nocardioides</taxon>
    </lineage>
</organism>
<evidence type="ECO:0000313" key="4">
    <source>
        <dbReference type="Proteomes" id="UP000655410"/>
    </source>
</evidence>